<reference evidence="2" key="1">
    <citation type="submission" date="2021-06" db="EMBL/GenBank/DDBJ databases">
        <title>Comparative genomics, transcriptomics and evolutionary studies reveal genomic signatures of adaptation to plant cell wall in hemibiotrophic fungi.</title>
        <authorList>
            <consortium name="DOE Joint Genome Institute"/>
            <person name="Baroncelli R."/>
            <person name="Diaz J.F."/>
            <person name="Benocci T."/>
            <person name="Peng M."/>
            <person name="Battaglia E."/>
            <person name="Haridas S."/>
            <person name="Andreopoulos W."/>
            <person name="Labutti K."/>
            <person name="Pangilinan J."/>
            <person name="Floch G.L."/>
            <person name="Makela M.R."/>
            <person name="Henrissat B."/>
            <person name="Grigoriev I.V."/>
            <person name="Crouch J.A."/>
            <person name="De Vries R.P."/>
            <person name="Sukno S.A."/>
            <person name="Thon M.R."/>
        </authorList>
    </citation>
    <scope>NUCLEOTIDE SEQUENCE</scope>
    <source>
        <strain evidence="2">CBS 125086</strain>
    </source>
</reference>
<evidence type="ECO:0000313" key="3">
    <source>
        <dbReference type="Proteomes" id="UP001230504"/>
    </source>
</evidence>
<proteinExistence type="predicted"/>
<dbReference type="AlphaFoldDB" id="A0AAD8VAV0"/>
<accession>A0AAD8VAV0</accession>
<protein>
    <submittedName>
        <fullName evidence="2">Uncharacterized protein</fullName>
    </submittedName>
</protein>
<organism evidence="2 3">
    <name type="scientific">Colletotrichum navitas</name>
    <dbReference type="NCBI Taxonomy" id="681940"/>
    <lineage>
        <taxon>Eukaryota</taxon>
        <taxon>Fungi</taxon>
        <taxon>Dikarya</taxon>
        <taxon>Ascomycota</taxon>
        <taxon>Pezizomycotina</taxon>
        <taxon>Sordariomycetes</taxon>
        <taxon>Hypocreomycetidae</taxon>
        <taxon>Glomerellales</taxon>
        <taxon>Glomerellaceae</taxon>
        <taxon>Colletotrichum</taxon>
        <taxon>Colletotrichum graminicola species complex</taxon>
    </lineage>
</organism>
<comment type="caution">
    <text evidence="2">The sequence shown here is derived from an EMBL/GenBank/DDBJ whole genome shotgun (WGS) entry which is preliminary data.</text>
</comment>
<evidence type="ECO:0000256" key="1">
    <source>
        <dbReference type="SAM" id="MobiDB-lite"/>
    </source>
</evidence>
<dbReference type="RefSeq" id="XP_060418542.1">
    <property type="nucleotide sequence ID" value="XM_060556910.1"/>
</dbReference>
<dbReference type="EMBL" id="JAHLJV010000007">
    <property type="protein sequence ID" value="KAK1597770.1"/>
    <property type="molecule type" value="Genomic_DNA"/>
</dbReference>
<gene>
    <name evidence="2" type="ORF">LY79DRAFT_541049</name>
</gene>
<dbReference type="Proteomes" id="UP001230504">
    <property type="component" value="Unassembled WGS sequence"/>
</dbReference>
<name>A0AAD8VAV0_9PEZI</name>
<dbReference type="GeneID" id="85441150"/>
<feature type="region of interest" description="Disordered" evidence="1">
    <location>
        <begin position="65"/>
        <end position="86"/>
    </location>
</feature>
<keyword evidence="3" id="KW-1185">Reference proteome</keyword>
<evidence type="ECO:0000313" key="2">
    <source>
        <dbReference type="EMBL" id="KAK1597770.1"/>
    </source>
</evidence>
<sequence length="86" mass="9655">MLMARVSLVAPSSLWAVPRACPRLSPWARDSLRTPVLLTRVCFITSFSLRASIRSRSSWLFSHPSPINSRCRAPSNSSRCQPVSQR</sequence>